<dbReference type="GO" id="GO:0009289">
    <property type="term" value="C:pilus"/>
    <property type="evidence" value="ECO:0007669"/>
    <property type="project" value="UniProtKB-SubCell"/>
</dbReference>
<name>A0A6I2NLE3_PARDI</name>
<evidence type="ECO:0000259" key="6">
    <source>
        <dbReference type="Pfam" id="PF26306"/>
    </source>
</evidence>
<feature type="domain" description="Major fimbrial subunit protein N-terminal" evidence="5">
    <location>
        <begin position="39"/>
        <end position="178"/>
    </location>
</feature>
<dbReference type="Proteomes" id="UP000441358">
    <property type="component" value="Unassembled WGS sequence"/>
</dbReference>
<comment type="subcellular location">
    <subcellularLocation>
        <location evidence="1">Fimbrium</location>
    </subcellularLocation>
</comment>
<reference evidence="10 11" key="1">
    <citation type="journal article" date="2019" name="Nat. Med.">
        <title>A library of human gut bacterial isolates paired with longitudinal multiomics data enables mechanistic microbiome research.</title>
        <authorList>
            <person name="Poyet M."/>
            <person name="Groussin M."/>
            <person name="Gibbons S.M."/>
            <person name="Avila-Pacheco J."/>
            <person name="Jiang X."/>
            <person name="Kearney S.M."/>
            <person name="Perrotta A.R."/>
            <person name="Berdy B."/>
            <person name="Zhao S."/>
            <person name="Lieberman T.D."/>
            <person name="Swanson P.K."/>
            <person name="Smith M."/>
            <person name="Roesemann S."/>
            <person name="Alexander J.E."/>
            <person name="Rich S.A."/>
            <person name="Livny J."/>
            <person name="Vlamakis H."/>
            <person name="Clish C."/>
            <person name="Bullock K."/>
            <person name="Deik A."/>
            <person name="Scott J."/>
            <person name="Pierce K.A."/>
            <person name="Xavier R.J."/>
            <person name="Alm E.J."/>
        </authorList>
    </citation>
    <scope>NUCLEOTIDE SEQUENCE [LARGE SCALE GENOMIC DNA]</scope>
    <source>
        <strain evidence="9 10">BIOML-A2</strain>
        <strain evidence="8 11">BIOML-A32</strain>
    </source>
</reference>
<accession>A0A6I2NLE3</accession>
<keyword evidence="4" id="KW-0281">Fimbrium</keyword>
<dbReference type="RefSeq" id="WP_009276418.1">
    <property type="nucleotide sequence ID" value="NZ_CAXSUO010000004.1"/>
</dbReference>
<evidence type="ECO:0000256" key="3">
    <source>
        <dbReference type="ARBA" id="ARBA00022729"/>
    </source>
</evidence>
<evidence type="ECO:0000256" key="2">
    <source>
        <dbReference type="ARBA" id="ARBA00006011"/>
    </source>
</evidence>
<keyword evidence="3" id="KW-0732">Signal</keyword>
<protein>
    <submittedName>
        <fullName evidence="7">Fimbrial protein</fullName>
    </submittedName>
</protein>
<organism evidence="9 10">
    <name type="scientific">Parabacteroides distasonis</name>
    <dbReference type="NCBI Taxonomy" id="823"/>
    <lineage>
        <taxon>Bacteria</taxon>
        <taxon>Pseudomonadati</taxon>
        <taxon>Bacteroidota</taxon>
        <taxon>Bacteroidia</taxon>
        <taxon>Bacteroidales</taxon>
        <taxon>Tannerellaceae</taxon>
        <taxon>Parabacteroides</taxon>
    </lineage>
</organism>
<evidence type="ECO:0000313" key="8">
    <source>
        <dbReference type="EMBL" id="MRZ51722.1"/>
    </source>
</evidence>
<sequence length="685" mass="76332">MKIRNILSVLFVGLLFTSCNSEEEVQRGNEDGRDISFSMTLTLGEVTAMTKAGGDIAEGYTYSTEDEVKVNNVVVAIFNEANGTVGECLEYKSVAFDGGIPNSTVTIDGKTLIAYKIDNIQAKTGKVRIVAIANSTHYEDLARLGTTTYENLKGLSETVSGGTFDASNLVKVGELAAYDLNTAVTSIPVPMTQLAARIDMKFTVDEEPETVSTTDDTKVTNQWFYTVTKLTVKNINQKSDLILLGRDNQYDDTYSTAKDITLQNGVALPFYTYEKLNTTLTPLSIYVTGDLQKIQVTTTFNEDMTIQNVTKGSIIEEEKDHSYKYEDFNPTTALEGCTTNGIIHGNRYELTGKISMKTQRINFTVSTTPWEGVEKFVVDVVIADLKYLFVRETKVVMANITEYKIEFASSSNITIDQPSYATYEEYYLVNGKITKRDGTYYPNSYYYSWTNDNKHKQDQYPKISAEAGKQGSIIITSKLPVNYFPKQFVFGVHNAEDLKVSGIIVDQYPPQYLEGKVSKDAGPADSPDGDTNPNIFTITVKAAGNLIIGDPSTIKNGVRVTKDDAFSAELVSPKFVVASRFGAVSTGTYTYSKAVERCKKYWERLEDGTYYEAGTWRVPTLAELEFMNTVQDASPAVNYLFNTNGTYWCAMPYWYYDFGANKRNQFTNNASSQKADGIRCVRDLY</sequence>
<evidence type="ECO:0000256" key="4">
    <source>
        <dbReference type="ARBA" id="ARBA00023263"/>
    </source>
</evidence>
<proteinExistence type="inferred from homology"/>
<comment type="similarity">
    <text evidence="2">Belongs to the bacteroidetes fimbrillin superfamily. FimA/Mfa1 family.</text>
</comment>
<evidence type="ECO:0000256" key="1">
    <source>
        <dbReference type="ARBA" id="ARBA00004561"/>
    </source>
</evidence>
<dbReference type="EMBL" id="JAQMPJ010000004">
    <property type="protein sequence ID" value="MDB9004807.1"/>
    <property type="molecule type" value="Genomic_DNA"/>
</dbReference>
<evidence type="ECO:0000259" key="5">
    <source>
        <dbReference type="Pfam" id="PF06321"/>
    </source>
</evidence>
<dbReference type="InterPro" id="IPR058822">
    <property type="entry name" value="Ig-like_FimD_3rd"/>
</dbReference>
<evidence type="ECO:0000313" key="10">
    <source>
        <dbReference type="Proteomes" id="UP000432516"/>
    </source>
</evidence>
<feature type="domain" description="Major fimbrium tip subunit FimD third Ig-like" evidence="6">
    <location>
        <begin position="389"/>
        <end position="510"/>
    </location>
</feature>
<dbReference type="Pfam" id="PF26306">
    <property type="entry name" value="FimD_3rd"/>
    <property type="match status" value="1"/>
</dbReference>
<dbReference type="Pfam" id="PF06321">
    <property type="entry name" value="P_gingi_FimA"/>
    <property type="match status" value="1"/>
</dbReference>
<dbReference type="EMBL" id="WKNE01000004">
    <property type="protein sequence ID" value="MRZ54661.1"/>
    <property type="molecule type" value="Genomic_DNA"/>
</dbReference>
<evidence type="ECO:0000313" key="7">
    <source>
        <dbReference type="EMBL" id="MDB9004807.1"/>
    </source>
</evidence>
<dbReference type="PROSITE" id="PS51257">
    <property type="entry name" value="PROKAR_LIPOPROTEIN"/>
    <property type="match status" value="1"/>
</dbReference>
<dbReference type="EMBL" id="WKMC01000013">
    <property type="protein sequence ID" value="MRZ51722.1"/>
    <property type="molecule type" value="Genomic_DNA"/>
</dbReference>
<dbReference type="AlphaFoldDB" id="A0A6I2NLE3"/>
<dbReference type="Proteomes" id="UP001210126">
    <property type="component" value="Unassembled WGS sequence"/>
</dbReference>
<dbReference type="InterPro" id="IPR029141">
    <property type="entry name" value="FimA_N"/>
</dbReference>
<gene>
    <name evidence="8" type="ORF">GKD66_16090</name>
    <name evidence="9" type="ORF">GKD68_07825</name>
    <name evidence="7" type="ORF">PN599_07320</name>
</gene>
<dbReference type="Proteomes" id="UP000432516">
    <property type="component" value="Unassembled WGS sequence"/>
</dbReference>
<dbReference type="Gene3D" id="2.60.40.2580">
    <property type="match status" value="1"/>
</dbReference>
<reference evidence="7" key="2">
    <citation type="submission" date="2023-01" db="EMBL/GenBank/DDBJ databases">
        <title>Human gut microbiome strain richness.</title>
        <authorList>
            <person name="Chen-Liaw A."/>
        </authorList>
    </citation>
    <scope>NUCLEOTIDE SEQUENCE</scope>
    <source>
        <strain evidence="7">RTP21484st1_E5_RTP21484_190118</strain>
    </source>
</reference>
<evidence type="ECO:0000313" key="9">
    <source>
        <dbReference type="EMBL" id="MRZ54661.1"/>
    </source>
</evidence>
<comment type="caution">
    <text evidence="9">The sequence shown here is derived from an EMBL/GenBank/DDBJ whole genome shotgun (WGS) entry which is preliminary data.</text>
</comment>
<evidence type="ECO:0000313" key="11">
    <source>
        <dbReference type="Proteomes" id="UP000441358"/>
    </source>
</evidence>